<evidence type="ECO:0000313" key="6">
    <source>
        <dbReference type="EMBL" id="AOO12054.1"/>
    </source>
</evidence>
<dbReference type="InterPro" id="IPR039994">
    <property type="entry name" value="NO66-like"/>
</dbReference>
<dbReference type="GO" id="GO:0046872">
    <property type="term" value="F:metal ion binding"/>
    <property type="evidence" value="ECO:0007669"/>
    <property type="project" value="UniProtKB-KW"/>
</dbReference>
<dbReference type="EMBL" id="KX349293">
    <property type="protein sequence ID" value="AOO12054.1"/>
    <property type="molecule type" value="Genomic_DNA"/>
</dbReference>
<evidence type="ECO:0000313" key="10">
    <source>
        <dbReference type="Proteomes" id="UP000223571"/>
    </source>
</evidence>
<protein>
    <recommendedName>
        <fullName evidence="4">JmjC domain-containing protein</fullName>
    </recommendedName>
</protein>
<dbReference type="Proteomes" id="UP000221709">
    <property type="component" value="Segment"/>
</dbReference>
<reference evidence="9 10" key="1">
    <citation type="journal article" date="2016" name="Environ. Microbiol.">
        <title>Genomic diversification of marine cyanophages into stable ecotypes.</title>
        <authorList>
            <person name="Marston M.F."/>
            <person name="Martiny J.B."/>
        </authorList>
    </citation>
    <scope>NUCLEOTIDE SEQUENCE [LARGE SCALE GENOMIC DNA]</scope>
    <source>
        <strain evidence="5">ES_42_0910</strain>
        <strain evidence="6">Np_20_0711</strain>
        <strain evidence="7">Np_42_0711</strain>
        <strain evidence="8">Sn_13_0910</strain>
    </source>
</reference>
<dbReference type="SUPFAM" id="SSF51197">
    <property type="entry name" value="Clavaminate synthase-like"/>
    <property type="match status" value="1"/>
</dbReference>
<accession>A0A1D7SFD0</accession>
<keyword evidence="9" id="KW-1185">Reference proteome</keyword>
<dbReference type="EMBL" id="KX349291">
    <property type="protein sequence ID" value="AOO11589.1"/>
    <property type="molecule type" value="Genomic_DNA"/>
</dbReference>
<evidence type="ECO:0000313" key="8">
    <source>
        <dbReference type="EMBL" id="AOO12755.1"/>
    </source>
</evidence>
<keyword evidence="3" id="KW-0408">Iron</keyword>
<evidence type="ECO:0000256" key="3">
    <source>
        <dbReference type="ARBA" id="ARBA00023004"/>
    </source>
</evidence>
<dbReference type="Pfam" id="PF08007">
    <property type="entry name" value="JmjC_2"/>
    <property type="match status" value="1"/>
</dbReference>
<dbReference type="InterPro" id="IPR003347">
    <property type="entry name" value="JmjC_dom"/>
</dbReference>
<dbReference type="PROSITE" id="PS51184">
    <property type="entry name" value="JMJC"/>
    <property type="match status" value="1"/>
</dbReference>
<evidence type="ECO:0000313" key="9">
    <source>
        <dbReference type="Proteomes" id="UP000221709"/>
    </source>
</evidence>
<keyword evidence="2" id="KW-0479">Metal-binding</keyword>
<organism evidence="7 9">
    <name type="scientific">Cyanophage S-RIM44</name>
    <dbReference type="NCBI Taxonomy" id="1278485"/>
    <lineage>
        <taxon>Viruses</taxon>
        <taxon>Duplodnaviria</taxon>
        <taxon>Heunggongvirae</taxon>
        <taxon>Uroviricota</taxon>
        <taxon>Caudoviricetes</taxon>
        <taxon>Pantevenvirales</taxon>
        <taxon>Kyanoviridae</taxon>
        <taxon>Vellamovirus</taxon>
        <taxon>Vellamovirus rhodeisland44</taxon>
    </lineage>
</organism>
<dbReference type="EMBL" id="KX349294">
    <property type="protein sequence ID" value="AOO12290.1"/>
    <property type="molecule type" value="Genomic_DNA"/>
</dbReference>
<dbReference type="PANTHER" id="PTHR13096">
    <property type="entry name" value="MINA53 MYC INDUCED NUCLEAR ANTIGEN"/>
    <property type="match status" value="1"/>
</dbReference>
<dbReference type="Gene3D" id="2.60.120.650">
    <property type="entry name" value="Cupin"/>
    <property type="match status" value="1"/>
</dbReference>
<evidence type="ECO:0000313" key="7">
    <source>
        <dbReference type="EMBL" id="AOO12290.1"/>
    </source>
</evidence>
<feature type="domain" description="JmjC" evidence="4">
    <location>
        <begin position="100"/>
        <end position="241"/>
    </location>
</feature>
<dbReference type="EMBL" id="KX349296">
    <property type="protein sequence ID" value="AOO12755.1"/>
    <property type="molecule type" value="Genomic_DNA"/>
</dbReference>
<dbReference type="Proteomes" id="UP000223571">
    <property type="component" value="Segment"/>
</dbReference>
<name>A0A1D7SFD0_9CAUD</name>
<dbReference type="Proteomes" id="UP000225178">
    <property type="component" value="Segment"/>
</dbReference>
<evidence type="ECO:0000259" key="4">
    <source>
        <dbReference type="PROSITE" id="PS51184"/>
    </source>
</evidence>
<dbReference type="PANTHER" id="PTHR13096:SF8">
    <property type="entry name" value="RIBOSOMAL OXYGENASE 1"/>
    <property type="match status" value="1"/>
</dbReference>
<evidence type="ECO:0000313" key="5">
    <source>
        <dbReference type="EMBL" id="AOO11589.1"/>
    </source>
</evidence>
<dbReference type="Proteomes" id="UP000226130">
    <property type="component" value="Segment"/>
</dbReference>
<sequence length="241" mass="27641">MIDVTNFHKFLERIHSECLFDEKPLHGKNVFSEPVATWNDVNDVINFNRGVVDIIDSNGNRIDVPALKYFWSSRILQSKVEITQQILKGNCFSISQCFYLNEPVNYILNILEERFDLICDAHLYGGISGEANSFHPHVDVPSNFIIQLEGDTQWTIYKNTASDMYPQEYINSYRNVDCLEPEIEVILTPGDILYIPPRKYHKANPSGKRLSLSIPAASKKYTNALPIDRQLYDITKGCSFN</sequence>
<evidence type="ECO:0000256" key="1">
    <source>
        <dbReference type="ARBA" id="ARBA00001954"/>
    </source>
</evidence>
<proteinExistence type="predicted"/>
<evidence type="ECO:0000256" key="2">
    <source>
        <dbReference type="ARBA" id="ARBA00022723"/>
    </source>
</evidence>
<comment type="cofactor">
    <cofactor evidence="1">
        <name>Fe(2+)</name>
        <dbReference type="ChEBI" id="CHEBI:29033"/>
    </cofactor>
</comment>
<gene>
    <name evidence="5" type="ORF">ES420910_108</name>
    <name evidence="6" type="ORF">Np200711_108</name>
    <name evidence="7" type="ORF">Np420711_108</name>
    <name evidence="8" type="ORF">Sn130910_108</name>
</gene>